<protein>
    <recommendedName>
        <fullName evidence="3">MobA/VirD2-like nuclease domain-containing protein</fullName>
    </recommendedName>
</protein>
<sequence>MIPKGSQRGGGKDLATHLLNAFDNEYVEVAEVSGAIAPDLHGAFAEWEAIATGLTKCRNYLYSLSVNPDLGQGQLSRAQYMDYVDRVEKALGLEGQPRAIVYHIKDGREHCHVVWSRIDYQTEKAVHLAFDREKLMMVTRQFAREHGLELPEGYGPSRFDERRRQTSLYERAQERVTGISKQERAAQVTQAWAQSDTPKAFVRALEDLGYMLATGYRPYVLVDIYGGKNALPKLIDDRSVRTKDIREFLAKDFPPESLPTVDEAKALVAQHRKAREQFAKAQEDRKQDEALARAQAARREKVEAERAAMLARQEQEHERESLAREQLAARQGLRALYLAEVARVRQQRDEARPTGLAAFLGRVTGVSAIIHRVQRYKDAKRYLAFRETKQGLAAGQRDEAASLQHRHTLQALDMNREVKALAAVEARERKALAESRLRERRIVSRGENGHMPALAPGLKPRGRGAAVRRAKDRYRDRSGRDERVNPERVIQQQERAEERVMRAQIAQEEQRQAPEIDLTDAHREARERQHPWKKVDLAEEFAKAAADGTGGEGGGDDGAPAPRISRAERPSERARTKRRGRDDDFERER</sequence>
<gene>
    <name evidence="4" type="ORF">GCM10007276_08750</name>
</gene>
<evidence type="ECO:0000313" key="4">
    <source>
        <dbReference type="EMBL" id="GGE33681.1"/>
    </source>
</evidence>
<evidence type="ECO:0000313" key="5">
    <source>
        <dbReference type="Proteomes" id="UP000602745"/>
    </source>
</evidence>
<reference evidence="4" key="2">
    <citation type="submission" date="2020-09" db="EMBL/GenBank/DDBJ databases">
        <authorList>
            <person name="Sun Q."/>
            <person name="Sedlacek I."/>
        </authorList>
    </citation>
    <scope>NUCLEOTIDE SEQUENCE</scope>
    <source>
        <strain evidence="4">CCM 7684</strain>
    </source>
</reference>
<evidence type="ECO:0000259" key="3">
    <source>
        <dbReference type="Pfam" id="PF03432"/>
    </source>
</evidence>
<feature type="compositionally biased region" description="Basic and acidic residues" evidence="2">
    <location>
        <begin position="508"/>
        <end position="542"/>
    </location>
</feature>
<feature type="domain" description="MobA/VirD2-like nuclease" evidence="3">
    <location>
        <begin position="27"/>
        <end position="148"/>
    </location>
</feature>
<dbReference type="AlphaFoldDB" id="A0A8J2YGA2"/>
<feature type="compositionally biased region" description="Basic residues" evidence="2">
    <location>
        <begin position="460"/>
        <end position="472"/>
    </location>
</feature>
<name>A0A8J2YGA2_9RHOB</name>
<keyword evidence="5" id="KW-1185">Reference proteome</keyword>
<feature type="coiled-coil region" evidence="1">
    <location>
        <begin position="264"/>
        <end position="330"/>
    </location>
</feature>
<dbReference type="RefSeq" id="WP_188408458.1">
    <property type="nucleotide sequence ID" value="NZ_BMCP01000001.1"/>
</dbReference>
<keyword evidence="1" id="KW-0175">Coiled coil</keyword>
<reference evidence="4" key="1">
    <citation type="journal article" date="2014" name="Int. J. Syst. Evol. Microbiol.">
        <title>Complete genome sequence of Corynebacterium casei LMG S-19264T (=DSM 44701T), isolated from a smear-ripened cheese.</title>
        <authorList>
            <consortium name="US DOE Joint Genome Institute (JGI-PGF)"/>
            <person name="Walter F."/>
            <person name="Albersmeier A."/>
            <person name="Kalinowski J."/>
            <person name="Ruckert C."/>
        </authorList>
    </citation>
    <scope>NUCLEOTIDE SEQUENCE</scope>
    <source>
        <strain evidence="4">CCM 7684</strain>
    </source>
</reference>
<dbReference type="InterPro" id="IPR005094">
    <property type="entry name" value="Endonuclease_MobA/VirD2"/>
</dbReference>
<feature type="compositionally biased region" description="Gly residues" evidence="2">
    <location>
        <begin position="548"/>
        <end position="557"/>
    </location>
</feature>
<dbReference type="Proteomes" id="UP000602745">
    <property type="component" value="Unassembled WGS sequence"/>
</dbReference>
<proteinExistence type="predicted"/>
<evidence type="ECO:0000256" key="1">
    <source>
        <dbReference type="SAM" id="Coils"/>
    </source>
</evidence>
<dbReference type="Pfam" id="PF03432">
    <property type="entry name" value="Relaxase"/>
    <property type="match status" value="1"/>
</dbReference>
<comment type="caution">
    <text evidence="4">The sequence shown here is derived from an EMBL/GenBank/DDBJ whole genome shotgun (WGS) entry which is preliminary data.</text>
</comment>
<feature type="compositionally biased region" description="Basic and acidic residues" evidence="2">
    <location>
        <begin position="565"/>
        <end position="589"/>
    </location>
</feature>
<feature type="compositionally biased region" description="Basic and acidic residues" evidence="2">
    <location>
        <begin position="473"/>
        <end position="486"/>
    </location>
</feature>
<evidence type="ECO:0000256" key="2">
    <source>
        <dbReference type="SAM" id="MobiDB-lite"/>
    </source>
</evidence>
<dbReference type="EMBL" id="BMCP01000001">
    <property type="protein sequence ID" value="GGE33681.1"/>
    <property type="molecule type" value="Genomic_DNA"/>
</dbReference>
<accession>A0A8J2YGA2</accession>
<organism evidence="4 5">
    <name type="scientific">Agaricicola taiwanensis</name>
    <dbReference type="NCBI Taxonomy" id="591372"/>
    <lineage>
        <taxon>Bacteria</taxon>
        <taxon>Pseudomonadati</taxon>
        <taxon>Pseudomonadota</taxon>
        <taxon>Alphaproteobacteria</taxon>
        <taxon>Rhodobacterales</taxon>
        <taxon>Paracoccaceae</taxon>
        <taxon>Agaricicola</taxon>
    </lineage>
</organism>
<feature type="region of interest" description="Disordered" evidence="2">
    <location>
        <begin position="448"/>
        <end position="589"/>
    </location>
</feature>